<evidence type="ECO:0000313" key="3">
    <source>
        <dbReference type="Proteomes" id="UP000275078"/>
    </source>
</evidence>
<accession>A0A3N4HPI5</accession>
<gene>
    <name evidence="2" type="ORF">BJ508DRAFT_419869</name>
</gene>
<dbReference type="AlphaFoldDB" id="A0A3N4HPI5"/>
<protein>
    <submittedName>
        <fullName evidence="2">Uncharacterized protein</fullName>
    </submittedName>
</protein>
<evidence type="ECO:0000313" key="2">
    <source>
        <dbReference type="EMBL" id="RPA71584.1"/>
    </source>
</evidence>
<sequence length="57" mass="6512">MRNRLRPPRPKSTPLSQPTSHSKENNTRSPYIPQPRVTDQSPQITKFLALLLASFPD</sequence>
<evidence type="ECO:0000256" key="1">
    <source>
        <dbReference type="SAM" id="MobiDB-lite"/>
    </source>
</evidence>
<reference evidence="2 3" key="1">
    <citation type="journal article" date="2018" name="Nat. Ecol. Evol.">
        <title>Pezizomycetes genomes reveal the molecular basis of ectomycorrhizal truffle lifestyle.</title>
        <authorList>
            <person name="Murat C."/>
            <person name="Payen T."/>
            <person name="Noel B."/>
            <person name="Kuo A."/>
            <person name="Morin E."/>
            <person name="Chen J."/>
            <person name="Kohler A."/>
            <person name="Krizsan K."/>
            <person name="Balestrini R."/>
            <person name="Da Silva C."/>
            <person name="Montanini B."/>
            <person name="Hainaut M."/>
            <person name="Levati E."/>
            <person name="Barry K.W."/>
            <person name="Belfiori B."/>
            <person name="Cichocki N."/>
            <person name="Clum A."/>
            <person name="Dockter R.B."/>
            <person name="Fauchery L."/>
            <person name="Guy J."/>
            <person name="Iotti M."/>
            <person name="Le Tacon F."/>
            <person name="Lindquist E.A."/>
            <person name="Lipzen A."/>
            <person name="Malagnac F."/>
            <person name="Mello A."/>
            <person name="Molinier V."/>
            <person name="Miyauchi S."/>
            <person name="Poulain J."/>
            <person name="Riccioni C."/>
            <person name="Rubini A."/>
            <person name="Sitrit Y."/>
            <person name="Splivallo R."/>
            <person name="Traeger S."/>
            <person name="Wang M."/>
            <person name="Zifcakova L."/>
            <person name="Wipf D."/>
            <person name="Zambonelli A."/>
            <person name="Paolocci F."/>
            <person name="Nowrousian M."/>
            <person name="Ottonello S."/>
            <person name="Baldrian P."/>
            <person name="Spatafora J.W."/>
            <person name="Henrissat B."/>
            <person name="Nagy L.G."/>
            <person name="Aury J.M."/>
            <person name="Wincker P."/>
            <person name="Grigoriev I.V."/>
            <person name="Bonfante P."/>
            <person name="Martin F.M."/>
        </authorList>
    </citation>
    <scope>NUCLEOTIDE SEQUENCE [LARGE SCALE GENOMIC DNA]</scope>
    <source>
        <strain evidence="2 3">RN42</strain>
    </source>
</reference>
<name>A0A3N4HPI5_ASCIM</name>
<feature type="region of interest" description="Disordered" evidence="1">
    <location>
        <begin position="1"/>
        <end position="41"/>
    </location>
</feature>
<keyword evidence="3" id="KW-1185">Reference proteome</keyword>
<proteinExistence type="predicted"/>
<organism evidence="2 3">
    <name type="scientific">Ascobolus immersus RN42</name>
    <dbReference type="NCBI Taxonomy" id="1160509"/>
    <lineage>
        <taxon>Eukaryota</taxon>
        <taxon>Fungi</taxon>
        <taxon>Dikarya</taxon>
        <taxon>Ascomycota</taxon>
        <taxon>Pezizomycotina</taxon>
        <taxon>Pezizomycetes</taxon>
        <taxon>Pezizales</taxon>
        <taxon>Ascobolaceae</taxon>
        <taxon>Ascobolus</taxon>
    </lineage>
</organism>
<dbReference type="EMBL" id="ML119916">
    <property type="protein sequence ID" value="RPA71584.1"/>
    <property type="molecule type" value="Genomic_DNA"/>
</dbReference>
<dbReference type="Proteomes" id="UP000275078">
    <property type="component" value="Unassembled WGS sequence"/>
</dbReference>